<dbReference type="Proteomes" id="UP000501316">
    <property type="component" value="Chromosome"/>
</dbReference>
<accession>A0A859DQL2</accession>
<keyword evidence="7" id="KW-1185">Reference proteome</keyword>
<protein>
    <submittedName>
        <fullName evidence="4">Helix-turn-helix domain-containing protein</fullName>
    </submittedName>
</protein>
<name>A0A859DQL2_9FIRM</name>
<dbReference type="GO" id="GO:0003677">
    <property type="term" value="F:DNA binding"/>
    <property type="evidence" value="ECO:0007669"/>
    <property type="project" value="InterPro"/>
</dbReference>
<dbReference type="Proteomes" id="UP000509623">
    <property type="component" value="Chromosome"/>
</dbReference>
<reference evidence="5" key="3">
    <citation type="journal article" date="2022" name="Int. J. Syst. Evol. Microbiol.">
        <title>Caproicibacterium lactatifermentans sp. nov., isolated from pit clay used for the production of Chinese strong aroma-type liquor.</title>
        <authorList>
            <person name="Wang H."/>
            <person name="Gu Y."/>
            <person name="Zhao D."/>
            <person name="Qiao Z."/>
            <person name="Zheng J."/>
            <person name="Gao J."/>
            <person name="Ren C."/>
            <person name="Xu Y."/>
        </authorList>
    </citation>
    <scope>NUCLEOTIDE SEQUENCE</scope>
    <source>
        <strain evidence="5">JNU-WLY1368</strain>
    </source>
</reference>
<evidence type="ECO:0000256" key="2">
    <source>
        <dbReference type="ARBA" id="ARBA00011738"/>
    </source>
</evidence>
<dbReference type="KEGG" id="clf:GJQ69_04545"/>
<evidence type="ECO:0000313" key="5">
    <source>
        <dbReference type="EMBL" id="QKO29555.1"/>
    </source>
</evidence>
<reference evidence="6 7" key="1">
    <citation type="submission" date="2019-11" db="EMBL/GenBank/DDBJ databases">
        <authorList>
            <person name="Ren C."/>
            <person name="Wang H."/>
            <person name="Xu Y."/>
        </authorList>
    </citation>
    <scope>NUCLEOTIDE SEQUENCE [LARGE SCALE GENOMIC DNA]</scope>
    <source>
        <strain evidence="7">JNU-WLY1368</strain>
        <strain evidence="4 6">LBM 19010</strain>
    </source>
</reference>
<dbReference type="AlphaFoldDB" id="A0A859DQL2"/>
<dbReference type="InterPro" id="IPR036390">
    <property type="entry name" value="WH_DNA-bd_sf"/>
</dbReference>
<dbReference type="EMBL" id="CP046161">
    <property type="protein sequence ID" value="QKO29555.1"/>
    <property type="molecule type" value="Genomic_DNA"/>
</dbReference>
<dbReference type="Gene3D" id="1.10.10.10">
    <property type="entry name" value="Winged helix-like DNA-binding domain superfamily/Winged helix DNA-binding domain"/>
    <property type="match status" value="1"/>
</dbReference>
<dbReference type="InterPro" id="IPR022689">
    <property type="entry name" value="Iron_dep_repressor"/>
</dbReference>
<dbReference type="InterPro" id="IPR050536">
    <property type="entry name" value="DtxR_MntR_Metal-Reg"/>
</dbReference>
<dbReference type="GO" id="GO:0003700">
    <property type="term" value="F:DNA-binding transcription factor activity"/>
    <property type="evidence" value="ECO:0007669"/>
    <property type="project" value="InterPro"/>
</dbReference>
<organism evidence="4 6">
    <name type="scientific">Caproicibacterium lactatifermentans</name>
    <dbReference type="NCBI Taxonomy" id="2666138"/>
    <lineage>
        <taxon>Bacteria</taxon>
        <taxon>Bacillati</taxon>
        <taxon>Bacillota</taxon>
        <taxon>Clostridia</taxon>
        <taxon>Eubacteriales</taxon>
        <taxon>Oscillospiraceae</taxon>
        <taxon>Caproicibacterium</taxon>
    </lineage>
</organism>
<dbReference type="SUPFAM" id="SSF46785">
    <property type="entry name" value="Winged helix' DNA-binding domain"/>
    <property type="match status" value="1"/>
</dbReference>
<gene>
    <name evidence="4" type="ORF">GJQ69_04545</name>
    <name evidence="5" type="ORF">GKP14_00030</name>
</gene>
<evidence type="ECO:0000313" key="7">
    <source>
        <dbReference type="Proteomes" id="UP000509623"/>
    </source>
</evidence>
<evidence type="ECO:0000313" key="6">
    <source>
        <dbReference type="Proteomes" id="UP000501316"/>
    </source>
</evidence>
<sequence>MTNRKQILTASNIKYLLALYALNSDGSGTRCVRIAEALGITKPSVHAMIDTLKEMKLVRKDLYGAVSFTDTGRELARKYSKYYEVLCSYLRVLLPDESDVGSAACALMAEVEPEHLEEMCDRIK</sequence>
<proteinExistence type="predicted"/>
<dbReference type="GO" id="GO:0005737">
    <property type="term" value="C:cytoplasm"/>
    <property type="evidence" value="ECO:0007669"/>
    <property type="project" value="UniProtKB-SubCell"/>
</dbReference>
<dbReference type="EMBL" id="CP046051">
    <property type="protein sequence ID" value="QKN23809.1"/>
    <property type="molecule type" value="Genomic_DNA"/>
</dbReference>
<evidence type="ECO:0000313" key="4">
    <source>
        <dbReference type="EMBL" id="QKN23809.1"/>
    </source>
</evidence>
<comment type="subunit">
    <text evidence="2">Homodimer.</text>
</comment>
<evidence type="ECO:0000256" key="1">
    <source>
        <dbReference type="ARBA" id="ARBA00004496"/>
    </source>
</evidence>
<dbReference type="RefSeq" id="WP_086035864.1">
    <property type="nucleotide sequence ID" value="NZ_CP046051.1"/>
</dbReference>
<dbReference type="Pfam" id="PF09339">
    <property type="entry name" value="HTH_IclR"/>
    <property type="match status" value="1"/>
</dbReference>
<dbReference type="GO" id="GO:0046914">
    <property type="term" value="F:transition metal ion binding"/>
    <property type="evidence" value="ECO:0007669"/>
    <property type="project" value="InterPro"/>
</dbReference>
<dbReference type="InterPro" id="IPR036388">
    <property type="entry name" value="WH-like_DNA-bd_sf"/>
</dbReference>
<evidence type="ECO:0000259" key="3">
    <source>
        <dbReference type="Pfam" id="PF09339"/>
    </source>
</evidence>
<feature type="domain" description="HTH iclR-type" evidence="3">
    <location>
        <begin position="19"/>
        <end position="61"/>
    </location>
</feature>
<dbReference type="PANTHER" id="PTHR33238:SF11">
    <property type="entry name" value="TRANSCRIPTIONAL REGULATOR MNTR"/>
    <property type="match status" value="1"/>
</dbReference>
<comment type="subcellular location">
    <subcellularLocation>
        <location evidence="1">Cytoplasm</location>
    </subcellularLocation>
</comment>
<dbReference type="SMART" id="SM00529">
    <property type="entry name" value="HTH_DTXR"/>
    <property type="match status" value="1"/>
</dbReference>
<dbReference type="InterPro" id="IPR005471">
    <property type="entry name" value="Tscrpt_reg_IclR_N"/>
</dbReference>
<reference evidence="5" key="2">
    <citation type="journal article" date="2021" name="Appl. Environ. Microbiol.">
        <title>Adaptability of a Caproate-Producing Bacterium Contributes to Its Dominance in an Anaerobic Fermentation System.</title>
        <authorList>
            <person name="Wang H."/>
            <person name="Gu Y."/>
            <person name="Zhou W."/>
            <person name="Zhao D."/>
            <person name="Qiao Z."/>
            <person name="Zheng J."/>
            <person name="Gao J."/>
            <person name="Chen X."/>
            <person name="Ren C."/>
            <person name="Xu Y."/>
        </authorList>
    </citation>
    <scope>NUCLEOTIDE SEQUENCE</scope>
    <source>
        <strain evidence="5">JNU-WLY1368</strain>
    </source>
</reference>
<dbReference type="PANTHER" id="PTHR33238">
    <property type="entry name" value="IRON (METAL) DEPENDENT REPRESSOR, DTXR FAMILY"/>
    <property type="match status" value="1"/>
</dbReference>